<dbReference type="RefSeq" id="WP_093711790.1">
    <property type="nucleotide sequence ID" value="NZ_FONG01000002.1"/>
</dbReference>
<dbReference type="SMART" id="SM00347">
    <property type="entry name" value="HTH_MARR"/>
    <property type="match status" value="1"/>
</dbReference>
<feature type="compositionally biased region" description="Basic and acidic residues" evidence="1">
    <location>
        <begin position="7"/>
        <end position="24"/>
    </location>
</feature>
<dbReference type="EMBL" id="FONG01000002">
    <property type="protein sequence ID" value="SFE19292.1"/>
    <property type="molecule type" value="Genomic_DNA"/>
</dbReference>
<feature type="domain" description="HTH marR-type" evidence="2">
    <location>
        <begin position="24"/>
        <end position="156"/>
    </location>
</feature>
<dbReference type="InterPro" id="IPR000835">
    <property type="entry name" value="HTH_MarR-typ"/>
</dbReference>
<keyword evidence="4" id="KW-1185">Reference proteome</keyword>
<name>A0A1I1YJ12_9ACTN</name>
<keyword evidence="3" id="KW-0238">DNA-binding</keyword>
<dbReference type="Pfam" id="PF12802">
    <property type="entry name" value="MarR_2"/>
    <property type="match status" value="1"/>
</dbReference>
<dbReference type="OrthoDB" id="5148120at2"/>
<evidence type="ECO:0000313" key="3">
    <source>
        <dbReference type="EMBL" id="SFE19292.1"/>
    </source>
</evidence>
<sequence>MSEADREDGTGRDDGAGRDDGTGREDLGAMFARVTRRLVDAEAPLLAENGLTMWEYVVLSRLALGAAPNQLTLAREIRHDKTRLIKLLDDLQRRGLVVRRPGAADRRSYTVSLTDAGRALHARVRAAIRAMEDGFLAGLDPAERRSLLALLPRLAPRETPEIAED</sequence>
<dbReference type="AlphaFoldDB" id="A0A1I1YJ12"/>
<dbReference type="GO" id="GO:0003700">
    <property type="term" value="F:DNA-binding transcription factor activity"/>
    <property type="evidence" value="ECO:0007669"/>
    <property type="project" value="InterPro"/>
</dbReference>
<dbReference type="PROSITE" id="PS50995">
    <property type="entry name" value="HTH_MARR_2"/>
    <property type="match status" value="1"/>
</dbReference>
<dbReference type="PRINTS" id="PR00598">
    <property type="entry name" value="HTHMARR"/>
</dbReference>
<dbReference type="Proteomes" id="UP000199323">
    <property type="component" value="Unassembled WGS sequence"/>
</dbReference>
<evidence type="ECO:0000313" key="4">
    <source>
        <dbReference type="Proteomes" id="UP000199323"/>
    </source>
</evidence>
<accession>A0A1I1YJ12</accession>
<dbReference type="GO" id="GO:0003677">
    <property type="term" value="F:DNA binding"/>
    <property type="evidence" value="ECO:0007669"/>
    <property type="project" value="UniProtKB-KW"/>
</dbReference>
<organism evidence="3 4">
    <name type="scientific">Actinacidiphila alni</name>
    <dbReference type="NCBI Taxonomy" id="380248"/>
    <lineage>
        <taxon>Bacteria</taxon>
        <taxon>Bacillati</taxon>
        <taxon>Actinomycetota</taxon>
        <taxon>Actinomycetes</taxon>
        <taxon>Kitasatosporales</taxon>
        <taxon>Streptomycetaceae</taxon>
        <taxon>Actinacidiphila</taxon>
    </lineage>
</organism>
<dbReference type="InterPro" id="IPR036390">
    <property type="entry name" value="WH_DNA-bd_sf"/>
</dbReference>
<reference evidence="3 4" key="1">
    <citation type="submission" date="2016-10" db="EMBL/GenBank/DDBJ databases">
        <authorList>
            <person name="de Groot N.N."/>
        </authorList>
    </citation>
    <scope>NUCLEOTIDE SEQUENCE [LARGE SCALE GENOMIC DNA]</scope>
    <source>
        <strain evidence="3 4">CGMCC 4.3510</strain>
    </source>
</reference>
<dbReference type="Gene3D" id="1.10.10.10">
    <property type="entry name" value="Winged helix-like DNA-binding domain superfamily/Winged helix DNA-binding domain"/>
    <property type="match status" value="1"/>
</dbReference>
<evidence type="ECO:0000259" key="2">
    <source>
        <dbReference type="PROSITE" id="PS50995"/>
    </source>
</evidence>
<evidence type="ECO:0000256" key="1">
    <source>
        <dbReference type="SAM" id="MobiDB-lite"/>
    </source>
</evidence>
<proteinExistence type="predicted"/>
<dbReference type="InterPro" id="IPR039422">
    <property type="entry name" value="MarR/SlyA-like"/>
</dbReference>
<dbReference type="GO" id="GO:0006950">
    <property type="term" value="P:response to stress"/>
    <property type="evidence" value="ECO:0007669"/>
    <property type="project" value="TreeGrafter"/>
</dbReference>
<protein>
    <submittedName>
        <fullName evidence="3">DNA-binding transcriptional regulator, MarR family</fullName>
    </submittedName>
</protein>
<feature type="region of interest" description="Disordered" evidence="1">
    <location>
        <begin position="1"/>
        <end position="24"/>
    </location>
</feature>
<dbReference type="InterPro" id="IPR036388">
    <property type="entry name" value="WH-like_DNA-bd_sf"/>
</dbReference>
<dbReference type="PANTHER" id="PTHR33164">
    <property type="entry name" value="TRANSCRIPTIONAL REGULATOR, MARR FAMILY"/>
    <property type="match status" value="1"/>
</dbReference>
<dbReference type="SUPFAM" id="SSF46785">
    <property type="entry name" value="Winged helix' DNA-binding domain"/>
    <property type="match status" value="1"/>
</dbReference>
<dbReference type="PANTHER" id="PTHR33164:SF99">
    <property type="entry name" value="MARR FAMILY REGULATORY PROTEIN"/>
    <property type="match status" value="1"/>
</dbReference>
<dbReference type="STRING" id="380248.SAMN05216251_10244"/>
<gene>
    <name evidence="3" type="ORF">SAMN05216251_10244</name>
</gene>